<dbReference type="EMBL" id="CP108036">
    <property type="protein sequence ID" value="WUN81438.1"/>
    <property type="molecule type" value="Genomic_DNA"/>
</dbReference>
<proteinExistence type="predicted"/>
<dbReference type="InterPro" id="IPR046485">
    <property type="entry name" value="DUF6578"/>
</dbReference>
<evidence type="ECO:0000313" key="2">
    <source>
        <dbReference type="Proteomes" id="UP001432312"/>
    </source>
</evidence>
<keyword evidence="2" id="KW-1185">Reference proteome</keyword>
<gene>
    <name evidence="1" type="ORF">OHA91_24795</name>
</gene>
<accession>A0ABZ1QHM0</accession>
<dbReference type="RefSeq" id="WP_266501169.1">
    <property type="nucleotide sequence ID" value="NZ_CP108036.1"/>
</dbReference>
<dbReference type="GeneID" id="95499325"/>
<organism evidence="1 2">
    <name type="scientific">Streptomyces erythrochromogenes</name>
    <dbReference type="NCBI Taxonomy" id="285574"/>
    <lineage>
        <taxon>Bacteria</taxon>
        <taxon>Bacillati</taxon>
        <taxon>Actinomycetota</taxon>
        <taxon>Actinomycetes</taxon>
        <taxon>Kitasatosporales</taxon>
        <taxon>Streptomycetaceae</taxon>
        <taxon>Streptomyces</taxon>
    </lineage>
</organism>
<dbReference type="Proteomes" id="UP001432312">
    <property type="component" value="Chromosome"/>
</dbReference>
<reference evidence="1" key="1">
    <citation type="submission" date="2022-10" db="EMBL/GenBank/DDBJ databases">
        <title>The complete genomes of actinobacterial strains from the NBC collection.</title>
        <authorList>
            <person name="Joergensen T.S."/>
            <person name="Alvarez Arevalo M."/>
            <person name="Sterndorff E.B."/>
            <person name="Faurdal D."/>
            <person name="Vuksanovic O."/>
            <person name="Mourched A.-S."/>
            <person name="Charusanti P."/>
            <person name="Shaw S."/>
            <person name="Blin K."/>
            <person name="Weber T."/>
        </authorList>
    </citation>
    <scope>NUCLEOTIDE SEQUENCE</scope>
    <source>
        <strain evidence="1">NBC_00303</strain>
    </source>
</reference>
<dbReference type="Pfam" id="PF20218">
    <property type="entry name" value="DUF6578"/>
    <property type="match status" value="1"/>
</dbReference>
<name>A0ABZ1QHM0_9ACTN</name>
<evidence type="ECO:0000313" key="1">
    <source>
        <dbReference type="EMBL" id="WUN81438.1"/>
    </source>
</evidence>
<protein>
    <submittedName>
        <fullName evidence="1">Uncharacterized protein</fullName>
    </submittedName>
</protein>
<sequence length="130" mass="14140">MTLTVWVDDWQMQCCGEDFAPGDVVSWQLLEADPEEYADVVGGDLAAGIDFHEEHHGEGEGAPTALEVLTINEVHCRFEVPAGSAERVQHPVPGSAVLVPVEEADGWAQERPGVRFAGYLVTARRVSEEP</sequence>